<evidence type="ECO:0000313" key="2">
    <source>
        <dbReference type="EMBL" id="SFH55990.1"/>
    </source>
</evidence>
<keyword evidence="3" id="KW-1185">Reference proteome</keyword>
<dbReference type="InterPro" id="IPR025659">
    <property type="entry name" value="Tubby-like_C"/>
</dbReference>
<proteinExistence type="inferred from homology"/>
<dbReference type="SUPFAM" id="SSF54518">
    <property type="entry name" value="Tubby C-terminal domain-like"/>
    <property type="match status" value="1"/>
</dbReference>
<accession>A0A1I3B1D6</accession>
<dbReference type="Proteomes" id="UP000198668">
    <property type="component" value="Unassembled WGS sequence"/>
</dbReference>
<dbReference type="EMBL" id="FOQE01000003">
    <property type="protein sequence ID" value="SFH55990.1"/>
    <property type="molecule type" value="Genomic_DNA"/>
</dbReference>
<dbReference type="Gene3D" id="2.40.160.200">
    <property type="entry name" value="LURP1-related"/>
    <property type="match status" value="1"/>
</dbReference>
<dbReference type="Pfam" id="PF04525">
    <property type="entry name" value="LOR"/>
    <property type="match status" value="1"/>
</dbReference>
<name>A0A1I3B1D6_9LACT</name>
<comment type="similarity">
    <text evidence="1">Belongs to the LOR family.</text>
</comment>
<organism evidence="2 3">
    <name type="scientific">Pisciglobus halotolerans</name>
    <dbReference type="NCBI Taxonomy" id="745365"/>
    <lineage>
        <taxon>Bacteria</taxon>
        <taxon>Bacillati</taxon>
        <taxon>Bacillota</taxon>
        <taxon>Bacilli</taxon>
        <taxon>Lactobacillales</taxon>
        <taxon>Carnobacteriaceae</taxon>
    </lineage>
</organism>
<protein>
    <submittedName>
        <fullName evidence="2">Uncharacterized protein YxjI</fullName>
    </submittedName>
</protein>
<dbReference type="AlphaFoldDB" id="A0A1I3B1D6"/>
<evidence type="ECO:0000313" key="3">
    <source>
        <dbReference type="Proteomes" id="UP000198668"/>
    </source>
</evidence>
<sequence>MVRLYMKEAFVSKKERVIVKNESGQDIFLVVGKWGRIGDTLSLYAMNGSLLVEVKQVTLSLLPKFDLYVHNKKIGSITKHLGYRKPYFKVSHLNWIVSGDFEAHCYYIKHLQKTIMEMEKTSISFGDFYMLTISDPYYAPICVVISLIVDHYAKDKKKDGKKAPEKLQIIQPV</sequence>
<dbReference type="RefSeq" id="WP_177186147.1">
    <property type="nucleotide sequence ID" value="NZ_FOQE01000003.1"/>
</dbReference>
<reference evidence="2 3" key="1">
    <citation type="submission" date="2016-10" db="EMBL/GenBank/DDBJ databases">
        <authorList>
            <person name="de Groot N.N."/>
        </authorList>
    </citation>
    <scope>NUCLEOTIDE SEQUENCE [LARGE SCALE GENOMIC DNA]</scope>
    <source>
        <strain evidence="2 3">DSM 27630</strain>
    </source>
</reference>
<evidence type="ECO:0000256" key="1">
    <source>
        <dbReference type="ARBA" id="ARBA00005437"/>
    </source>
</evidence>
<dbReference type="InterPro" id="IPR007612">
    <property type="entry name" value="LOR"/>
</dbReference>
<dbReference type="InterPro" id="IPR038595">
    <property type="entry name" value="LOR_sf"/>
</dbReference>
<gene>
    <name evidence="2" type="ORF">SAMN04489868_10313</name>
</gene>